<dbReference type="GO" id="GO:0005525">
    <property type="term" value="F:GTP binding"/>
    <property type="evidence" value="ECO:0007669"/>
    <property type="project" value="InterPro"/>
</dbReference>
<dbReference type="PROSITE" id="PS51419">
    <property type="entry name" value="RAB"/>
    <property type="match status" value="1"/>
</dbReference>
<dbReference type="SMART" id="SM00175">
    <property type="entry name" value="RAB"/>
    <property type="match status" value="1"/>
</dbReference>
<dbReference type="PRINTS" id="PR00449">
    <property type="entry name" value="RASTRNSFRMNG"/>
</dbReference>
<dbReference type="Proteomes" id="UP001642409">
    <property type="component" value="Unassembled WGS sequence"/>
</dbReference>
<dbReference type="PROSITE" id="PS51417">
    <property type="entry name" value="ARF"/>
    <property type="match status" value="1"/>
</dbReference>
<dbReference type="SMART" id="SM00173">
    <property type="entry name" value="RAS"/>
    <property type="match status" value="1"/>
</dbReference>
<dbReference type="SMART" id="SM00174">
    <property type="entry name" value="RHO"/>
    <property type="match status" value="1"/>
</dbReference>
<evidence type="ECO:0000313" key="2">
    <source>
        <dbReference type="EMBL" id="CAI9938209.1"/>
    </source>
</evidence>
<sequence length="185" mass="20791">MMEDVKLTVIGDSQVGKTCIIQRYVENSFGHNALSTVSSQFTRKIAQIDNTYVRFQIWDTAGQEKFRSIAAQYFRSALAIILVFDVTSKSSFDSLTYWIKQIRQKSESNAVVVLVGNKSDACLRVIPYKSAFNFAEQCGVNYFETSALTGEGIEDVFQFLAQKCSQINVPEENEAVFVQKDQGCC</sequence>
<organism evidence="2">
    <name type="scientific">Hexamita inflata</name>
    <dbReference type="NCBI Taxonomy" id="28002"/>
    <lineage>
        <taxon>Eukaryota</taxon>
        <taxon>Metamonada</taxon>
        <taxon>Diplomonadida</taxon>
        <taxon>Hexamitidae</taxon>
        <taxon>Hexamitinae</taxon>
        <taxon>Hexamita</taxon>
    </lineage>
</organism>
<dbReference type="FunFam" id="3.40.50.300:FF:000808">
    <property type="entry name" value="Small GTP-binding protein, putative"/>
    <property type="match status" value="1"/>
</dbReference>
<dbReference type="EMBL" id="CATOUU010000654">
    <property type="protein sequence ID" value="CAI9938209.1"/>
    <property type="molecule type" value="Genomic_DNA"/>
</dbReference>
<keyword evidence="4" id="KW-1185">Reference proteome</keyword>
<dbReference type="Pfam" id="PF00071">
    <property type="entry name" value="Ras"/>
    <property type="match status" value="1"/>
</dbReference>
<dbReference type="SUPFAM" id="SSF52540">
    <property type="entry name" value="P-loop containing nucleoside triphosphate hydrolases"/>
    <property type="match status" value="1"/>
</dbReference>
<dbReference type="AlphaFoldDB" id="A0AA86PNT4"/>
<reference evidence="3 4" key="2">
    <citation type="submission" date="2024-07" db="EMBL/GenBank/DDBJ databases">
        <authorList>
            <person name="Akdeniz Z."/>
        </authorList>
    </citation>
    <scope>NUCLEOTIDE SEQUENCE [LARGE SCALE GENOMIC DNA]</scope>
</reference>
<dbReference type="PANTHER" id="PTHR47978">
    <property type="match status" value="1"/>
</dbReference>
<dbReference type="PROSITE" id="PS51421">
    <property type="entry name" value="RAS"/>
    <property type="match status" value="1"/>
</dbReference>
<comment type="caution">
    <text evidence="2">The sequence shown here is derived from an EMBL/GenBank/DDBJ whole genome shotgun (WGS) entry which is preliminary data.</text>
</comment>
<gene>
    <name evidence="3" type="ORF">HINF_LOCUS11347</name>
    <name evidence="2" type="ORF">HINF_LOCUS25854</name>
</gene>
<dbReference type="PROSITE" id="PS51420">
    <property type="entry name" value="RHO"/>
    <property type="match status" value="1"/>
</dbReference>
<dbReference type="InterPro" id="IPR005225">
    <property type="entry name" value="Small_GTP-bd"/>
</dbReference>
<dbReference type="SMART" id="SM00176">
    <property type="entry name" value="RAN"/>
    <property type="match status" value="1"/>
</dbReference>
<dbReference type="EMBL" id="CAXDID020000025">
    <property type="protein sequence ID" value="CAL5990447.1"/>
    <property type="molecule type" value="Genomic_DNA"/>
</dbReference>
<dbReference type="InterPro" id="IPR027417">
    <property type="entry name" value="P-loop_NTPase"/>
</dbReference>
<keyword evidence="1" id="KW-0547">Nucleotide-binding</keyword>
<reference evidence="2" key="1">
    <citation type="submission" date="2023-06" db="EMBL/GenBank/DDBJ databases">
        <authorList>
            <person name="Kurt Z."/>
        </authorList>
    </citation>
    <scope>NUCLEOTIDE SEQUENCE</scope>
</reference>
<proteinExistence type="predicted"/>
<dbReference type="GO" id="GO:0003924">
    <property type="term" value="F:GTPase activity"/>
    <property type="evidence" value="ECO:0007669"/>
    <property type="project" value="InterPro"/>
</dbReference>
<dbReference type="InterPro" id="IPR001806">
    <property type="entry name" value="Small_GTPase"/>
</dbReference>
<dbReference type="CDD" id="cd00154">
    <property type="entry name" value="Rab"/>
    <property type="match status" value="1"/>
</dbReference>
<dbReference type="Gene3D" id="3.40.50.300">
    <property type="entry name" value="P-loop containing nucleotide triphosphate hydrolases"/>
    <property type="match status" value="1"/>
</dbReference>
<dbReference type="NCBIfam" id="TIGR00231">
    <property type="entry name" value="small_GTP"/>
    <property type="match status" value="1"/>
</dbReference>
<evidence type="ECO:0000313" key="3">
    <source>
        <dbReference type="EMBL" id="CAL5990447.1"/>
    </source>
</evidence>
<evidence type="ECO:0000256" key="1">
    <source>
        <dbReference type="ARBA" id="ARBA00022741"/>
    </source>
</evidence>
<accession>A0AA86PNT4</accession>
<evidence type="ECO:0000313" key="4">
    <source>
        <dbReference type="Proteomes" id="UP001642409"/>
    </source>
</evidence>
<protein>
    <submittedName>
        <fullName evidence="2">Rab11</fullName>
    </submittedName>
</protein>
<name>A0AA86PNT4_9EUKA</name>